<feature type="compositionally biased region" description="Pro residues" evidence="1">
    <location>
        <begin position="291"/>
        <end position="300"/>
    </location>
</feature>
<reference evidence="2 3" key="1">
    <citation type="submission" date="2016-10" db="EMBL/GenBank/DDBJ databases">
        <title>Evaluation of Human, Veterinary and Environmental Mycobacterium chelonae Isolates by Core Genome Phylogenomic Analysis, Targeted Gene Comparison, and Anti-microbial Susceptibility Patterns: A Tale of Mistaken Identities.</title>
        <authorList>
            <person name="Fogelson S.B."/>
            <person name="Camus A.C."/>
            <person name="Lorenz W."/>
            <person name="Vasireddy R."/>
            <person name="Vasireddy S."/>
            <person name="Smith T."/>
            <person name="Brown-Elliott B.A."/>
            <person name="Wallace R.J.Jr."/>
            <person name="Hasan N.A."/>
            <person name="Reischl U."/>
            <person name="Sanchez S."/>
        </authorList>
    </citation>
    <scope>NUCLEOTIDE SEQUENCE [LARGE SCALE GENOMIC DNA]</scope>
    <source>
        <strain evidence="2 3">15515</strain>
    </source>
</reference>
<proteinExistence type="predicted"/>
<evidence type="ECO:0000313" key="3">
    <source>
        <dbReference type="Proteomes" id="UP000180043"/>
    </source>
</evidence>
<accession>A0A1S1LI62</accession>
<dbReference type="Proteomes" id="UP000180043">
    <property type="component" value="Unassembled WGS sequence"/>
</dbReference>
<evidence type="ECO:0008006" key="4">
    <source>
        <dbReference type="Google" id="ProtNLM"/>
    </source>
</evidence>
<name>A0A1S1LI62_MYCCH</name>
<feature type="region of interest" description="Disordered" evidence="1">
    <location>
        <begin position="274"/>
        <end position="337"/>
    </location>
</feature>
<protein>
    <recommendedName>
        <fullName evidence="4">PPE family domain-containing protein</fullName>
    </recommendedName>
</protein>
<comment type="caution">
    <text evidence="2">The sequence shown here is derived from an EMBL/GenBank/DDBJ whole genome shotgun (WGS) entry which is preliminary data.</text>
</comment>
<gene>
    <name evidence="2" type="ORF">BKG82_27710</name>
</gene>
<sequence length="337" mass="35215">MAEQMSGLEGDHTSDGERHFNVAGWLKMAARNIADTKTAMNSVASKYHDDYAQAQDDAYNDAWPQYKLKQVKDSLVSNAQNAIASLRQTYETNHTRLATEIGNGDTAPPISDMQSGLQPGADSLPPMSGVQSGIGRGVDVPTPDGPARTYPMDSHTDPVAPSQVNVDVGEANSSGLAPNGVGKISDFQRGGGLNGPYDTDAPAGPAQVRPPEIPGVGRDAPIVSEPAAVRPAGLASHVDPIDPSAGDYERLYPKLFPNPFPGQPGGGTWADVAPSAGDATHPPHGGLIPNIQPPGYPQSQPPEYTQVEPNGRGGYDIVAPGTNPADRNRTDGANGHR</sequence>
<evidence type="ECO:0000256" key="1">
    <source>
        <dbReference type="SAM" id="MobiDB-lite"/>
    </source>
</evidence>
<dbReference type="EMBL" id="MLIQ01000042">
    <property type="protein sequence ID" value="OHU47397.1"/>
    <property type="molecule type" value="Genomic_DNA"/>
</dbReference>
<evidence type="ECO:0000313" key="2">
    <source>
        <dbReference type="EMBL" id="OHU47397.1"/>
    </source>
</evidence>
<dbReference type="AlphaFoldDB" id="A0A1S1LI62"/>
<organism evidence="2 3">
    <name type="scientific">Mycobacteroides chelonae</name>
    <name type="common">Mycobacterium chelonae</name>
    <dbReference type="NCBI Taxonomy" id="1774"/>
    <lineage>
        <taxon>Bacteria</taxon>
        <taxon>Bacillati</taxon>
        <taxon>Actinomycetota</taxon>
        <taxon>Actinomycetes</taxon>
        <taxon>Mycobacteriales</taxon>
        <taxon>Mycobacteriaceae</taxon>
        <taxon>Mycobacteroides</taxon>
    </lineage>
</organism>